<protein>
    <recommendedName>
        <fullName evidence="2">F-box domain-containing protein</fullName>
    </recommendedName>
</protein>
<proteinExistence type="predicted"/>
<gene>
    <name evidence="1" type="ORF">EMAD1354_LOCUS683</name>
</gene>
<reference evidence="1" key="1">
    <citation type="submission" date="2021-01" db="EMBL/GenBank/DDBJ databases">
        <authorList>
            <person name="Corre E."/>
            <person name="Pelletier E."/>
            <person name="Niang G."/>
            <person name="Scheremetjew M."/>
            <person name="Finn R."/>
            <person name="Kale V."/>
            <person name="Holt S."/>
            <person name="Cochrane G."/>
            <person name="Meng A."/>
            <person name="Brown T."/>
            <person name="Cohen L."/>
        </authorList>
    </citation>
    <scope>NUCLEOTIDE SEQUENCE</scope>
    <source>
        <strain evidence="1">CCMP3276</strain>
    </source>
</reference>
<dbReference type="EMBL" id="HBFE01000986">
    <property type="protein sequence ID" value="CAD8724606.1"/>
    <property type="molecule type" value="Transcribed_RNA"/>
</dbReference>
<sequence>MAKSAEVQTNITLEILLELTDVAVCVCSTLNPCDLDALCSSSRRLRAALSQSPAIDELWAHFPQCPSSPETTKHATLRPSLRAPSSYISGPLSTSSHGFSRPNRELYVQMHMLASRDIKYELTTLNEPQSTGSIVVCAARMLLFYVSTPHQSPSRCETRQERVHVLCIRLRPSRSQSDAETEHVWSKRISVSRCRNSEETCSSVQLTLCGERLLVASVISCGCSPQLLIALNACDGSTEEEHIVSGAVESWWIGQAFGESSTTSAVLEATHDSVVFATGSWVVRWTPSVAFERVVPLEQLVPVDNDDHLYEQKPALRLVRTTCSKSGRVVIAGVLLVHRTPTDSDDVSVDAHTFRARTEFASEYESVKTDRAFSFELSAQSHLIDAVFHSTHTSCSRPPTSLVFRTSHVEDDDNDSTGGGGLVLDAHIVTPSASCPRRVVRLAKGLSTCADLELSAHGEVLFYRVQPGEHPSTIRRRSSARVEALDSESSWSDWNAELKFMRSQGEALDVALMSVDGNMIVTAARRTGTVLFFKTTSAECIRVVKANLQLRHVFLMRDFVVLVSVSGSILLAKPTD</sequence>
<dbReference type="AlphaFoldDB" id="A0A7S0T8B3"/>
<name>A0A7S0T8B3_9RHOD</name>
<evidence type="ECO:0000313" key="1">
    <source>
        <dbReference type="EMBL" id="CAD8724606.1"/>
    </source>
</evidence>
<organism evidence="1">
    <name type="scientific">Erythrolobus madagascarensis</name>
    <dbReference type="NCBI Taxonomy" id="708628"/>
    <lineage>
        <taxon>Eukaryota</taxon>
        <taxon>Rhodophyta</taxon>
        <taxon>Bangiophyceae</taxon>
        <taxon>Porphyridiales</taxon>
        <taxon>Porphyridiaceae</taxon>
        <taxon>Erythrolobus</taxon>
    </lineage>
</organism>
<accession>A0A7S0T8B3</accession>
<evidence type="ECO:0008006" key="2">
    <source>
        <dbReference type="Google" id="ProtNLM"/>
    </source>
</evidence>